<name>A0AAW2ZHE5_9EUKA</name>
<accession>A0AAW2ZHE5</accession>
<organism evidence="1 2">
    <name type="scientific">Acrasis kona</name>
    <dbReference type="NCBI Taxonomy" id="1008807"/>
    <lineage>
        <taxon>Eukaryota</taxon>
        <taxon>Discoba</taxon>
        <taxon>Heterolobosea</taxon>
        <taxon>Tetramitia</taxon>
        <taxon>Eutetramitia</taxon>
        <taxon>Acrasidae</taxon>
        <taxon>Acrasis</taxon>
    </lineage>
</organism>
<sequence length="399" mass="45381">MFATLAHFYKRFDVPTIASRCYDISKNLLATIYDQVLTDKYVVNANLYSGMYHSLEGEVDKARFYFTTVDAYLKYTSNETHSMYETAFERTTRTLRRRCLFLTHHCYGCLMSEEVDMKRLVKLLLGLYFLVKYYEKYLAARENKKQPIVGDIDEFIPCLDMILSDIENGTDGFRLDIEMIDILSKKIRHTFDTYPAKGEELDNSLKRLSFLMVAQGLKIQLLIASGSNTTSVFEGDDPIILQLANLIITLTSVGIFNLASAFCILPVCIAISVHIDMLSKAPPAKKIDIVHHLKLGIKGLMTLGSRFELVFVRYRTLVRDAENAVRMYEEQLSRSMSFTHNQNDVSPVSPVAVNVKNTIASLLIGTTPSSHNNFKYSGDRDLSNMDFDRFLGEFLNDGS</sequence>
<dbReference type="Proteomes" id="UP001431209">
    <property type="component" value="Unassembled WGS sequence"/>
</dbReference>
<comment type="caution">
    <text evidence="1">The sequence shown here is derived from an EMBL/GenBank/DDBJ whole genome shotgun (WGS) entry which is preliminary data.</text>
</comment>
<dbReference type="EMBL" id="JAOPGA020001408">
    <property type="protein sequence ID" value="KAL0488099.1"/>
    <property type="molecule type" value="Genomic_DNA"/>
</dbReference>
<proteinExistence type="predicted"/>
<evidence type="ECO:0000313" key="2">
    <source>
        <dbReference type="Proteomes" id="UP001431209"/>
    </source>
</evidence>
<evidence type="ECO:0000313" key="1">
    <source>
        <dbReference type="EMBL" id="KAL0488099.1"/>
    </source>
</evidence>
<dbReference type="AlphaFoldDB" id="A0AAW2ZHE5"/>
<gene>
    <name evidence="1" type="ORF">AKO1_008946</name>
</gene>
<keyword evidence="2" id="KW-1185">Reference proteome</keyword>
<reference evidence="1 2" key="1">
    <citation type="submission" date="2024-03" db="EMBL/GenBank/DDBJ databases">
        <title>The Acrasis kona genome and developmental transcriptomes reveal deep origins of eukaryotic multicellular pathways.</title>
        <authorList>
            <person name="Sheikh S."/>
            <person name="Fu C.-J."/>
            <person name="Brown M.W."/>
            <person name="Baldauf S.L."/>
        </authorList>
    </citation>
    <scope>NUCLEOTIDE SEQUENCE [LARGE SCALE GENOMIC DNA]</scope>
    <source>
        <strain evidence="1 2">ATCC MYA-3509</strain>
    </source>
</reference>
<protein>
    <submittedName>
        <fullName evidence="1">Uncharacterized protein</fullName>
    </submittedName>
</protein>